<dbReference type="SMART" id="SM00355">
    <property type="entry name" value="ZnF_C2H2"/>
    <property type="match status" value="3"/>
</dbReference>
<dbReference type="InterPro" id="IPR051061">
    <property type="entry name" value="Zinc_finger_trans_reg"/>
</dbReference>
<keyword evidence="4" id="KW-1185">Reference proteome</keyword>
<protein>
    <recommendedName>
        <fullName evidence="2">C2H2-type domain-containing protein</fullName>
    </recommendedName>
</protein>
<dbReference type="AlphaFoldDB" id="A0A6A6EPP0"/>
<feature type="compositionally biased region" description="Polar residues" evidence="1">
    <location>
        <begin position="377"/>
        <end position="387"/>
    </location>
</feature>
<feature type="compositionally biased region" description="Basic and acidic residues" evidence="1">
    <location>
        <begin position="1"/>
        <end position="11"/>
    </location>
</feature>
<feature type="compositionally biased region" description="Polar residues" evidence="1">
    <location>
        <begin position="186"/>
        <end position="197"/>
    </location>
</feature>
<dbReference type="GO" id="GO:0005634">
    <property type="term" value="C:nucleus"/>
    <property type="evidence" value="ECO:0007669"/>
    <property type="project" value="TreeGrafter"/>
</dbReference>
<feature type="compositionally biased region" description="Basic residues" evidence="1">
    <location>
        <begin position="51"/>
        <end position="63"/>
    </location>
</feature>
<sequence length="580" mass="62228">MSQHYDSDDAFPRSPGLAPVKPKATPSPSPPPFVTQQVTISTAQNVSPPSSRRRKKPNRRKTRPSQGDTVLIGFMDPNRPDIARLVGERALNSESGSDADDEEMEERSQAEEPAPSESVPSQSTQPNAQNAEPVDLQATARAALGTSMPSVAPALTKAPPLFPRDSVVEAQLDSQSRGNLDADNAASKTTSAGTLTNGVHLGGNGVGSKSPISSSSKLEATSQNLTGERHGSFANSYPHEDSLATSPNLRELTIPQSRGSPSQKLPALQNPHSPSRDGPTGSPNQERRLPSFRHLSELAETAINEQNETRANGYSHRQSLSSTGQSPTLVSRQLSISSTRSPNSAFPSLSATSPISTGSEISTRDPFLRAGQHLTLFSTRRPSQASESGPPYSGTLPSASTTNDSYQSSDGLSPGSQPTPIENHGHRPSIDGAITSRTLPLPNGPHIHHVPPHGTGGFKCEHPGCTASPFQTQYLLNSHANVHSQSRPHYCSVPGCPRAEGGKGFKRKNEMIRHGLVHASPGYVCPFCPDREHKYPRPDNLQRHVRVHHVDKDKDDPQLREVLAQRPEGGSRGRRRRVGS</sequence>
<evidence type="ECO:0000313" key="4">
    <source>
        <dbReference type="Proteomes" id="UP000800200"/>
    </source>
</evidence>
<feature type="compositionally biased region" description="Polar residues" evidence="1">
    <location>
        <begin position="395"/>
        <end position="420"/>
    </location>
</feature>
<feature type="region of interest" description="Disordered" evidence="1">
    <location>
        <begin position="550"/>
        <end position="580"/>
    </location>
</feature>
<gene>
    <name evidence="3" type="ORF">K469DRAFT_554675</name>
</gene>
<feature type="compositionally biased region" description="Polar residues" evidence="1">
    <location>
        <begin position="243"/>
        <end position="263"/>
    </location>
</feature>
<dbReference type="PANTHER" id="PTHR46179:SF19">
    <property type="entry name" value="C2H2 FINGER DOMAIN TRANSCRIPTION FACTOR (EUROFUNG)-RELATED"/>
    <property type="match status" value="1"/>
</dbReference>
<evidence type="ECO:0000256" key="1">
    <source>
        <dbReference type="SAM" id="MobiDB-lite"/>
    </source>
</evidence>
<feature type="domain" description="C2H2-type" evidence="2">
    <location>
        <begin position="523"/>
        <end position="548"/>
    </location>
</feature>
<proteinExistence type="predicted"/>
<dbReference type="EMBL" id="ML994615">
    <property type="protein sequence ID" value="KAF2192749.1"/>
    <property type="molecule type" value="Genomic_DNA"/>
</dbReference>
<evidence type="ECO:0000313" key="3">
    <source>
        <dbReference type="EMBL" id="KAF2192749.1"/>
    </source>
</evidence>
<feature type="domain" description="C2H2-type" evidence="2">
    <location>
        <begin position="489"/>
        <end position="518"/>
    </location>
</feature>
<dbReference type="InterPro" id="IPR036236">
    <property type="entry name" value="Znf_C2H2_sf"/>
</dbReference>
<feature type="compositionally biased region" description="Basic and acidic residues" evidence="1">
    <location>
        <begin position="550"/>
        <end position="559"/>
    </location>
</feature>
<feature type="region of interest" description="Disordered" evidence="1">
    <location>
        <begin position="377"/>
        <end position="452"/>
    </location>
</feature>
<dbReference type="GO" id="GO:0006357">
    <property type="term" value="P:regulation of transcription by RNA polymerase II"/>
    <property type="evidence" value="ECO:0007669"/>
    <property type="project" value="TreeGrafter"/>
</dbReference>
<feature type="compositionally biased region" description="Polar residues" evidence="1">
    <location>
        <begin position="305"/>
        <end position="361"/>
    </location>
</feature>
<feature type="compositionally biased region" description="Polar residues" evidence="1">
    <location>
        <begin position="36"/>
        <end position="46"/>
    </location>
</feature>
<reference evidence="3" key="1">
    <citation type="journal article" date="2020" name="Stud. Mycol.">
        <title>101 Dothideomycetes genomes: a test case for predicting lifestyles and emergence of pathogens.</title>
        <authorList>
            <person name="Haridas S."/>
            <person name="Albert R."/>
            <person name="Binder M."/>
            <person name="Bloem J."/>
            <person name="Labutti K."/>
            <person name="Salamov A."/>
            <person name="Andreopoulos B."/>
            <person name="Baker S."/>
            <person name="Barry K."/>
            <person name="Bills G."/>
            <person name="Bluhm B."/>
            <person name="Cannon C."/>
            <person name="Castanera R."/>
            <person name="Culley D."/>
            <person name="Daum C."/>
            <person name="Ezra D."/>
            <person name="Gonzalez J."/>
            <person name="Henrissat B."/>
            <person name="Kuo A."/>
            <person name="Liang C."/>
            <person name="Lipzen A."/>
            <person name="Lutzoni F."/>
            <person name="Magnuson J."/>
            <person name="Mondo S."/>
            <person name="Nolan M."/>
            <person name="Ohm R."/>
            <person name="Pangilinan J."/>
            <person name="Park H.-J."/>
            <person name="Ramirez L."/>
            <person name="Alfaro M."/>
            <person name="Sun H."/>
            <person name="Tritt A."/>
            <person name="Yoshinaga Y."/>
            <person name="Zwiers L.-H."/>
            <person name="Turgeon B."/>
            <person name="Goodwin S."/>
            <person name="Spatafora J."/>
            <person name="Crous P."/>
            <person name="Grigoriev I."/>
        </authorList>
    </citation>
    <scope>NUCLEOTIDE SEQUENCE</scope>
    <source>
        <strain evidence="3">CBS 207.26</strain>
    </source>
</reference>
<feature type="compositionally biased region" description="Polar residues" evidence="1">
    <location>
        <begin position="118"/>
        <end position="130"/>
    </location>
</feature>
<organism evidence="3 4">
    <name type="scientific">Zopfia rhizophila CBS 207.26</name>
    <dbReference type="NCBI Taxonomy" id="1314779"/>
    <lineage>
        <taxon>Eukaryota</taxon>
        <taxon>Fungi</taxon>
        <taxon>Dikarya</taxon>
        <taxon>Ascomycota</taxon>
        <taxon>Pezizomycotina</taxon>
        <taxon>Dothideomycetes</taxon>
        <taxon>Dothideomycetes incertae sedis</taxon>
        <taxon>Zopfiaceae</taxon>
        <taxon>Zopfia</taxon>
    </lineage>
</organism>
<dbReference type="Proteomes" id="UP000800200">
    <property type="component" value="Unassembled WGS sequence"/>
</dbReference>
<feature type="region of interest" description="Disordered" evidence="1">
    <location>
        <begin position="305"/>
        <end position="365"/>
    </location>
</feature>
<feature type="region of interest" description="Disordered" evidence="1">
    <location>
        <begin position="1"/>
        <end position="289"/>
    </location>
</feature>
<dbReference type="InterPro" id="IPR013087">
    <property type="entry name" value="Znf_C2H2_type"/>
</dbReference>
<name>A0A6A6EPP0_9PEZI</name>
<feature type="compositionally biased region" description="Low complexity" evidence="1">
    <location>
        <begin position="208"/>
        <end position="217"/>
    </location>
</feature>
<feature type="domain" description="C2H2-type" evidence="2">
    <location>
        <begin position="458"/>
        <end position="483"/>
    </location>
</feature>
<accession>A0A6A6EPP0</accession>
<dbReference type="OrthoDB" id="6077919at2759"/>
<dbReference type="PANTHER" id="PTHR46179">
    <property type="entry name" value="ZINC FINGER PROTEIN"/>
    <property type="match status" value="1"/>
</dbReference>
<evidence type="ECO:0000259" key="2">
    <source>
        <dbReference type="SMART" id="SM00355"/>
    </source>
</evidence>
<dbReference type="SUPFAM" id="SSF57667">
    <property type="entry name" value="beta-beta-alpha zinc fingers"/>
    <property type="match status" value="1"/>
</dbReference>
<dbReference type="Gene3D" id="3.30.160.60">
    <property type="entry name" value="Classic Zinc Finger"/>
    <property type="match status" value="1"/>
</dbReference>